<dbReference type="AlphaFoldDB" id="A0A7J4GQE3"/>
<feature type="region of interest" description="Disordered" evidence="1">
    <location>
        <begin position="87"/>
        <end position="132"/>
    </location>
</feature>
<evidence type="ECO:0000313" key="4">
    <source>
        <dbReference type="Proteomes" id="UP000585802"/>
    </source>
</evidence>
<keyword evidence="2" id="KW-0472">Membrane</keyword>
<feature type="region of interest" description="Disordered" evidence="1">
    <location>
        <begin position="219"/>
        <end position="250"/>
    </location>
</feature>
<feature type="transmembrane region" description="Helical" evidence="2">
    <location>
        <begin position="728"/>
        <end position="754"/>
    </location>
</feature>
<name>A0A7J4GQE3_9ARCH</name>
<feature type="transmembrane region" description="Helical" evidence="2">
    <location>
        <begin position="310"/>
        <end position="335"/>
    </location>
</feature>
<reference evidence="4" key="1">
    <citation type="journal article" date="2019" name="bioRxiv">
        <title>Genome diversification in globally distributed novel marine Proteobacteria is linked to environmental adaptation.</title>
        <authorList>
            <person name="Zhou Z."/>
            <person name="Tran P.Q."/>
            <person name="Kieft K."/>
            <person name="Anantharaman K."/>
        </authorList>
    </citation>
    <scope>NUCLEOTIDE SEQUENCE [LARGE SCALE GENOMIC DNA]</scope>
</reference>
<feature type="transmembrane region" description="Helical" evidence="2">
    <location>
        <begin position="501"/>
        <end position="526"/>
    </location>
</feature>
<evidence type="ECO:0000256" key="1">
    <source>
        <dbReference type="SAM" id="MobiDB-lite"/>
    </source>
</evidence>
<gene>
    <name evidence="3" type="ORF">EYQ70_00345</name>
</gene>
<feature type="transmembrane region" description="Helical" evidence="2">
    <location>
        <begin position="424"/>
        <end position="449"/>
    </location>
</feature>
<evidence type="ECO:0000313" key="3">
    <source>
        <dbReference type="EMBL" id="HIF36866.1"/>
    </source>
</evidence>
<keyword evidence="2" id="KW-1133">Transmembrane helix</keyword>
<protein>
    <submittedName>
        <fullName evidence="3">Uncharacterized protein</fullName>
    </submittedName>
</protein>
<feature type="transmembrane region" description="Helical" evidence="2">
    <location>
        <begin position="800"/>
        <end position="820"/>
    </location>
</feature>
<dbReference type="EMBL" id="DUCX01000009">
    <property type="protein sequence ID" value="HIF36866.1"/>
    <property type="molecule type" value="Genomic_DNA"/>
</dbReference>
<dbReference type="Proteomes" id="UP000585802">
    <property type="component" value="Unassembled WGS sequence"/>
</dbReference>
<feature type="transmembrane region" description="Helical" evidence="2">
    <location>
        <begin position="538"/>
        <end position="558"/>
    </location>
</feature>
<comment type="caution">
    <text evidence="3">The sequence shown here is derived from an EMBL/GenBank/DDBJ whole genome shotgun (WGS) entry which is preliminary data.</text>
</comment>
<feature type="transmembrane region" description="Helical" evidence="2">
    <location>
        <begin position="461"/>
        <end position="481"/>
    </location>
</feature>
<feature type="transmembrane region" description="Helical" evidence="2">
    <location>
        <begin position="384"/>
        <end position="404"/>
    </location>
</feature>
<sequence>MAEENQEDNKKEIKDIGDSLSTTLKKSFSIFTKSQTKGTTGFLKSAEDLVDENKAKQKSFANSLNSIRDAIHAAFPKVIETIKSSLITGTPAPTSGGTPRTEATAPPVNVTVNTPAGDTGDGAETAEASKETNSSLVNMIATIRETSGKITNSLQSGFDKSANWLEKVDSSSEAESEASTQTIAERLKETASSTMNSLSSVFTKQSDDVEDSIKDQTDVAQDLASAGEEGKATEEVMKVESDREKATADSEQMQILRDIRDSLKGSFGAVSKDKKKGGLLAGLIGGIGAGIGAIAKGIAKIGVGFGKGMIALGVGIAGFMLALGTVSILLGLMGADGSGLAKLIQGFFGAFTMETAGMMGGIILAAGLLAKFKVSPLAFAKQMTALGAGITGFFAGILLGDALGQFGAMIGLDGKSIGKLMTNFFGGLTPAAAAGLGVVVTIAGLLAAFKVDATQFAKQMTGVGAGIAGFMAGLLLADAAAKLGAMAGLDGGSITKLMDNFFGGMTPAAQSGLGIVVSIAGLLTAFKVDALQFAKQMTGVGAGIAGFAAGLLLGDAAAKLGAMAGLDGGSITTLVNNFFGGMTPAAVAGLTTITTIAGLLTAFKVDALLFAKQMTGVGAGIAGFGAGLLLGDAAAKLGAMAGLDGKSLSKLMSNFFGAMTPEIAAGMGVVITLAGIAAKLSIPATQIALGMTGIGAGIAGFGLGIILGDGAAKLGAMAGLDGSSLAKLMGNFMSAFDGIGLVALGVLITAGAALGASIGGVPAVIAGMGAIGAGIAAFMIPMVAADWIASFGTGENLKLLLTNIGGAIGGFLGGIGKGIADSMKDVDGKKLSELGAGIEGVGKGMIAAAAGMTVGLIGGLMGGLGSFFGVESPIDKIIAISKDKSIDAARLKTLGEGIGPLGEGLAAFSGFEMSGAWIGDSDVESFIKVIAKVGDSKVKINTDQIQAIADGVGPLGTAMAGFSGVDMENLDDIEKFFNALNSKSISRMASAEQLQEAAKGIDPLGKAIKTFSGIDMDKLTGGWGEDNLGKFFEGVGGAVEKVKDPGKLNAVASGITVLGNALQSFKGIDSDKLNFTSFFESLEVGDPERMQKNLDMLGWTAPKLTATTEIDVKGSGQEGALITEPGMWKLHGTTKEPEFLLDNQAAQVFMKAATLLTGSQTLEQSRAGDGGSPVIINQVDNSQANPVISNQATQIKASESPHASESTKAMLDQAYAMG</sequence>
<feature type="compositionally biased region" description="Low complexity" evidence="1">
    <location>
        <begin position="88"/>
        <end position="101"/>
    </location>
</feature>
<feature type="transmembrane region" description="Helical" evidence="2">
    <location>
        <begin position="578"/>
        <end position="603"/>
    </location>
</feature>
<organism evidence="3 4">
    <name type="scientific">Marine Group III euryarchaeote</name>
    <dbReference type="NCBI Taxonomy" id="2173149"/>
    <lineage>
        <taxon>Archaea</taxon>
        <taxon>Methanobacteriati</taxon>
        <taxon>Thermoplasmatota</taxon>
        <taxon>Thermoplasmata</taxon>
        <taxon>Candidatus Thermoprofundales</taxon>
    </lineage>
</organism>
<proteinExistence type="predicted"/>
<evidence type="ECO:0000256" key="2">
    <source>
        <dbReference type="SAM" id="Phobius"/>
    </source>
</evidence>
<feature type="transmembrane region" description="Helical" evidence="2">
    <location>
        <begin position="688"/>
        <end position="708"/>
    </location>
</feature>
<keyword evidence="2" id="KW-0812">Transmembrane</keyword>
<feature type="compositionally biased region" description="Basic and acidic residues" evidence="1">
    <location>
        <begin position="228"/>
        <end position="248"/>
    </location>
</feature>
<accession>A0A7J4GQE3</accession>
<feature type="transmembrane region" description="Helical" evidence="2">
    <location>
        <begin position="841"/>
        <end position="868"/>
    </location>
</feature>
<feature type="transmembrane region" description="Helical" evidence="2">
    <location>
        <begin position="347"/>
        <end position="372"/>
    </location>
</feature>
<feature type="transmembrane region" description="Helical" evidence="2">
    <location>
        <begin position="655"/>
        <end position="676"/>
    </location>
</feature>
<feature type="transmembrane region" description="Helical" evidence="2">
    <location>
        <begin position="761"/>
        <end position="780"/>
    </location>
</feature>
<feature type="transmembrane region" description="Helical" evidence="2">
    <location>
        <begin position="615"/>
        <end position="635"/>
    </location>
</feature>
<feature type="transmembrane region" description="Helical" evidence="2">
    <location>
        <begin position="279"/>
        <end position="298"/>
    </location>
</feature>